<evidence type="ECO:0000313" key="9">
    <source>
        <dbReference type="Proteomes" id="UP000830375"/>
    </source>
</evidence>
<feature type="compositionally biased region" description="Low complexity" evidence="6">
    <location>
        <begin position="912"/>
        <end position="930"/>
    </location>
</feature>
<evidence type="ECO:0000313" key="8">
    <source>
        <dbReference type="EMBL" id="KAI2653004.1"/>
    </source>
</evidence>
<evidence type="ECO:0000256" key="3">
    <source>
        <dbReference type="ARBA" id="ARBA00022771"/>
    </source>
</evidence>
<organism evidence="8 9">
    <name type="scientific">Labeo rohita</name>
    <name type="common">Indian major carp</name>
    <name type="synonym">Cyprinus rohita</name>
    <dbReference type="NCBI Taxonomy" id="84645"/>
    <lineage>
        <taxon>Eukaryota</taxon>
        <taxon>Metazoa</taxon>
        <taxon>Chordata</taxon>
        <taxon>Craniata</taxon>
        <taxon>Vertebrata</taxon>
        <taxon>Euteleostomi</taxon>
        <taxon>Actinopterygii</taxon>
        <taxon>Neopterygii</taxon>
        <taxon>Teleostei</taxon>
        <taxon>Ostariophysi</taxon>
        <taxon>Cypriniformes</taxon>
        <taxon>Cyprinidae</taxon>
        <taxon>Labeoninae</taxon>
        <taxon>Labeonini</taxon>
        <taxon>Labeo</taxon>
    </lineage>
</organism>
<feature type="region of interest" description="Disordered" evidence="6">
    <location>
        <begin position="1271"/>
        <end position="1300"/>
    </location>
</feature>
<feature type="compositionally biased region" description="Polar residues" evidence="6">
    <location>
        <begin position="2774"/>
        <end position="2797"/>
    </location>
</feature>
<dbReference type="PROSITE" id="PS50157">
    <property type="entry name" value="ZINC_FINGER_C2H2_2"/>
    <property type="match status" value="14"/>
</dbReference>
<feature type="compositionally biased region" description="Polar residues" evidence="6">
    <location>
        <begin position="1786"/>
        <end position="1816"/>
    </location>
</feature>
<evidence type="ECO:0000256" key="5">
    <source>
        <dbReference type="PROSITE-ProRule" id="PRU00042"/>
    </source>
</evidence>
<feature type="compositionally biased region" description="Polar residues" evidence="6">
    <location>
        <begin position="2693"/>
        <end position="2710"/>
    </location>
</feature>
<feature type="compositionally biased region" description="Polar residues" evidence="6">
    <location>
        <begin position="626"/>
        <end position="641"/>
    </location>
</feature>
<dbReference type="Pfam" id="PF00096">
    <property type="entry name" value="zf-C2H2"/>
    <property type="match status" value="7"/>
</dbReference>
<feature type="compositionally biased region" description="Polar residues" evidence="6">
    <location>
        <begin position="896"/>
        <end position="911"/>
    </location>
</feature>
<reference evidence="8 9" key="1">
    <citation type="submission" date="2022-01" db="EMBL/GenBank/DDBJ databases">
        <title>A high-quality chromosome-level genome assembly of rohu carp, Labeo rohita.</title>
        <authorList>
            <person name="Arick M.A. II"/>
            <person name="Hsu C.-Y."/>
            <person name="Magbanua Z."/>
            <person name="Pechanova O."/>
            <person name="Grover C."/>
            <person name="Miller E."/>
            <person name="Thrash A."/>
            <person name="Ezzel L."/>
            <person name="Alam S."/>
            <person name="Benzie J."/>
            <person name="Hamilton M."/>
            <person name="Karsi A."/>
            <person name="Lawrence M.L."/>
            <person name="Peterson D.G."/>
        </authorList>
    </citation>
    <scope>NUCLEOTIDE SEQUENCE [LARGE SCALE GENOMIC DNA]</scope>
    <source>
        <strain evidence="9">BAU-BD-2019</strain>
        <tissue evidence="8">Blood</tissue>
    </source>
</reference>
<feature type="compositionally biased region" description="Basic residues" evidence="6">
    <location>
        <begin position="931"/>
        <end position="943"/>
    </location>
</feature>
<keyword evidence="3 5" id="KW-0863">Zinc-finger</keyword>
<dbReference type="PROSITE" id="PS00028">
    <property type="entry name" value="ZINC_FINGER_C2H2_1"/>
    <property type="match status" value="15"/>
</dbReference>
<dbReference type="EMBL" id="JACTAM010000019">
    <property type="protein sequence ID" value="KAI2653004.1"/>
    <property type="molecule type" value="Genomic_DNA"/>
</dbReference>
<feature type="region of interest" description="Disordered" evidence="6">
    <location>
        <begin position="2691"/>
        <end position="2714"/>
    </location>
</feature>
<evidence type="ECO:0000256" key="6">
    <source>
        <dbReference type="SAM" id="MobiDB-lite"/>
    </source>
</evidence>
<feature type="domain" description="C2H2-type" evidence="7">
    <location>
        <begin position="2499"/>
        <end position="2526"/>
    </location>
</feature>
<feature type="region of interest" description="Disordered" evidence="6">
    <location>
        <begin position="2149"/>
        <end position="2169"/>
    </location>
</feature>
<feature type="compositionally biased region" description="Basic residues" evidence="6">
    <location>
        <begin position="1285"/>
        <end position="1300"/>
    </location>
</feature>
<dbReference type="PANTHER" id="PTHR24379">
    <property type="entry name" value="KRAB AND ZINC FINGER DOMAIN-CONTAINING"/>
    <property type="match status" value="1"/>
</dbReference>
<feature type="domain" description="C2H2-type" evidence="7">
    <location>
        <begin position="2585"/>
        <end position="2612"/>
    </location>
</feature>
<keyword evidence="4" id="KW-0862">Zinc</keyword>
<accession>A0ABQ8LQT3</accession>
<feature type="domain" description="C2H2-type" evidence="7">
    <location>
        <begin position="2528"/>
        <end position="2555"/>
    </location>
</feature>
<feature type="domain" description="C2H2-type" evidence="7">
    <location>
        <begin position="2613"/>
        <end position="2640"/>
    </location>
</feature>
<dbReference type="Pfam" id="PF13912">
    <property type="entry name" value="zf-C2H2_6"/>
    <property type="match status" value="2"/>
</dbReference>
<dbReference type="Gene3D" id="3.30.160.60">
    <property type="entry name" value="Classic Zinc Finger"/>
    <property type="match status" value="9"/>
</dbReference>
<dbReference type="SUPFAM" id="SSF57667">
    <property type="entry name" value="beta-beta-alpha zinc fingers"/>
    <property type="match status" value="8"/>
</dbReference>
<feature type="domain" description="C2H2-type" evidence="7">
    <location>
        <begin position="2065"/>
        <end position="2092"/>
    </location>
</feature>
<dbReference type="InterPro" id="IPR036236">
    <property type="entry name" value="Znf_C2H2_sf"/>
</dbReference>
<gene>
    <name evidence="8" type="ORF">H4Q32_006355</name>
</gene>
<feature type="region of interest" description="Disordered" evidence="6">
    <location>
        <begin position="1093"/>
        <end position="1122"/>
    </location>
</feature>
<feature type="region of interest" description="Disordered" evidence="6">
    <location>
        <begin position="1348"/>
        <end position="1425"/>
    </location>
</feature>
<feature type="region of interest" description="Disordered" evidence="6">
    <location>
        <begin position="737"/>
        <end position="759"/>
    </location>
</feature>
<feature type="region of interest" description="Disordered" evidence="6">
    <location>
        <begin position="833"/>
        <end position="854"/>
    </location>
</feature>
<evidence type="ECO:0000259" key="7">
    <source>
        <dbReference type="PROSITE" id="PS50157"/>
    </source>
</evidence>
<feature type="domain" description="C2H2-type" evidence="7">
    <location>
        <begin position="2556"/>
        <end position="2584"/>
    </location>
</feature>
<feature type="compositionally biased region" description="Basic and acidic residues" evidence="6">
    <location>
        <begin position="874"/>
        <end position="894"/>
    </location>
</feature>
<feature type="compositionally biased region" description="Polar residues" evidence="6">
    <location>
        <begin position="1686"/>
        <end position="1705"/>
    </location>
</feature>
<feature type="region of interest" description="Disordered" evidence="6">
    <location>
        <begin position="982"/>
        <end position="1021"/>
    </location>
</feature>
<feature type="compositionally biased region" description="Polar residues" evidence="6">
    <location>
        <begin position="1095"/>
        <end position="1107"/>
    </location>
</feature>
<feature type="region of interest" description="Disordered" evidence="6">
    <location>
        <begin position="1512"/>
        <end position="1551"/>
    </location>
</feature>
<feature type="domain" description="C2H2-type" evidence="7">
    <location>
        <begin position="2471"/>
        <end position="2494"/>
    </location>
</feature>
<dbReference type="InterPro" id="IPR013087">
    <property type="entry name" value="Znf_C2H2_type"/>
</dbReference>
<dbReference type="PANTHER" id="PTHR24379:SF127">
    <property type="entry name" value="BLOODY FINGERS-RELATED"/>
    <property type="match status" value="1"/>
</dbReference>
<feature type="region of interest" description="Disordered" evidence="6">
    <location>
        <begin position="2419"/>
        <end position="2450"/>
    </location>
</feature>
<feature type="region of interest" description="Disordered" evidence="6">
    <location>
        <begin position="2754"/>
        <end position="2797"/>
    </location>
</feature>
<feature type="region of interest" description="Disordered" evidence="6">
    <location>
        <begin position="1"/>
        <end position="22"/>
    </location>
</feature>
<feature type="domain" description="C2H2-type" evidence="7">
    <location>
        <begin position="2203"/>
        <end position="2230"/>
    </location>
</feature>
<feature type="compositionally biased region" description="Basic residues" evidence="6">
    <location>
        <begin position="1661"/>
        <end position="1676"/>
    </location>
</feature>
<feature type="compositionally biased region" description="Polar residues" evidence="6">
    <location>
        <begin position="1403"/>
        <end position="1413"/>
    </location>
</feature>
<feature type="domain" description="C2H2-type" evidence="7">
    <location>
        <begin position="2121"/>
        <end position="2148"/>
    </location>
</feature>
<sequence>MDGELPPWNKHGSHNSRVPYNTAGKHQEVGYSNYVSVHYEENYGERAEEFSHSTWLGTQLKGHDEIGNSFAAGEPMTSLSSCMSGAFKALLPDYHETSSAMSTDSDKYSFSPDNRLGKSDTAVDEKTAVERREFLKDPFGEASASVPHMLPLRCAQYVTHEKNRELDQGNGNWTSVIKDALEMSNGMEMEQTLSMNECGPLMDCNPIYKGPETEANFRLKDHCQIAGSKVNEKQDGQGVEEPDSFLSVLSDGISKKKDVLEVGKNEGPSILDVGSSLGKKELGITGIREHEPELLPGFNRSSYTPFSSSESLMEREQFPGISLDNPSVDHTFQGTIQGCRLSRKDAGTSIGFKHAKLSNETVPESSTVHGLHHFDVQKGCHQAELTGGKTQDHSSKHNVQDKRVKTSNPYVSETTVIKQSAAYLPSSQYFGSKLKKQVCDLVPTPASLGSQNTAVAECENLNLRIPKEERISENSLPVPGKIEMDDFQETSFNTKTELKTKFAPEIQNSSSASERVPDLPVVSDRIHTDYKCKDSQFESGKLKELCFQESNSKNETLTLASTSARSTDECDIHVQEKQTPAGLRTVLLPFSENVKNSERSEFLNITSESSTPPSTENLQVAPPSPTSRSDCSSQHNLQKALQTHKKARKRKKSELEALTGAIHTFNKRDDCPVYGSEMLDSADKLGTTRHEEANQNVSTADHDSNAIKEDSITIVDVNPPTLRKKCRMTQVELVADTAETSQKPDHSCSEASQEEVPSNARINRKAVSSRKLKKKTKLRLKAKNSATLSNQCLSQSTVLSPEEDCTSHFQVSDTTLMKGVSNPAVTQQAISSLESRKLQKSGKKTTKKTLQIKDDSHKDVPMTFSELETDVVDVEEHQKERRFPTEASKGKKNETGLLNRQSSLDSGGQTDSVSTSVTESSNNLSPQNNPKKSKQKKRAHVNKGAKTPNVCPQEDMENMMTLKTKMVKAKKPLKKATITDDNETTLLNTQPSTDTVKQVDSVSNEGNDVEPSVLLSTPRKSVKRKSSDTKCKAIDITAVEQTTAQQSVLNPLSESDDTTVQPTIERLRTRKTLDKKVSHNIVGENCELAHLTPETDYSSVSQQNTEKTSSKRRNTDHKFTEAQDNVILPPSDDFSRIVVSNPEKTVKARGSLKNKNDNHLNGNLVEETSLLATVIQESSVLPATTDSSRLNRTLKKPRKKTVTKIKNEAAEMLSVNQHEDLVAVPSKSGANIVASSSQMALKEKRTVEKATGQEVVDDHAVAPSTLTLQQTESATEMDNSDIKQKKTKVKMKRQPKKATKCKTHLTQAITDIREQFPVQQENSVLNRNANSRSEDVTKKCMKKRTTALEVRNDQPEDHAEHSVLSPPISQSKDATQDPCIKTDTVSETAESHVESHVESQVSITSEDVANPQRSTKKAKKTQSNILELAPREDKMSDVSSVVSRVASENFETDNCDQHLKIPKKKSKKSMEIVETHGFGSVSLSEDKNSGSDEAGVMVTFTQVEDLCKLSDGQTVGSQQSEKDGTVVEQKDLKATKPPKKKGRKAGRKKRKMACRLTQTVKEEEHKDICHDNRIACDFQNNTQIQFSDNSQRITDIPEEPVLNSRKSTRTQKINSDPVVENLSTHGKSTVSSDITKCLGETHLSSMQTAEFEDQNTVEKKSTRRGRPPSKKNKKKKLSVEHLEDNASPSVQISDLSPCQDSTENGANFEDQYTVDKKPPRRGRPPSKKNKKKKLFVAHLEDNTSPSVQISDLSPCQDSAENAVEAAASPVEQKVMDENLIVTKQLGTDPSESLQSATDPLSHSIPTSFNEEGNTSLPLPETQKKQDLCEETAKENGDMLADIKIETKGTIKVLKGRKRGRKRRKHTVEPAKSLLTKFNITSECSTEDKNNIVTPEKNDNEKTKLGSEEMISRKTAGTYKITPKTDVLCSSPTDLSSSLMKEVNEYKVEEHIAEPSGKDSVKVSMQPYNDNTGASKGICNLISSNVVKEESEQISLDAKIKPNITQEADVLSVETTGGKVLDNSPEPENSLQASTEQKVEDCVVPNKVTNNRTIRSKPKEIVKKPLTCKYCGVSFRHITAYAIHQRIHTGDKPYKCKTCGKAFAQLSKLKSHRNIHKQDTSFPCPCCSQRFLQKDDLLCHFKVHLQESKANSEPRKHIRSKRSTSSNVSSEIPNNYGCLICKKSFVNHVKLQNHMQVHEVEKPLTCKDCGKTFLKHSNLTAHEKTHWPVKPYACSICGKGFNQLKALKKHSQDHAGETPFSCFHCGHGFSALSALRMHQASKTCIARKNDEASNNVEGFIVSQGVDGQVNTPVFFKCQICKQLFRKWCQYILHLQTHTNSPPYICFSCGQCYEKDSEMNVHCEVCCQSSGEEKICGASLTEIMQGVTHTYPLKCTSSQSSQTPASSEQLLQLPQLMDVEPTQTRDTDLSKHSKTYSPIKLPNAQSPARSDVNCTSPNSSLECIEITQSLWKFKCSRCGQRFERYRALSAHLQTHAPGFRYTCAHCGQFFERWSKLWLHQQRHRLKSRCYSCTQCSLQFRFFSSFREHMADHAGQRPYACPLCPKTFIQEASLHAHQCESHKRCKRLKCDVCSKTFSSLRNLIKHSLLHNGSTSHVCLLCNLSFTNTRVLQEHLKTHTAYHGPALPDIPPKPLDFPHKCKRCKASFSTGDLLYAHQIRHSRDAKTHIRPAVVPTSKLSDSCQNETPSTPPSTRRNHILNLNLDGIPNDDRLYVYSHPDKLYVSPSRRVQLPVINLDPDEPEEVSDSQNPGPELPNTEITSHSDSINLPQATSDQETTNLNSSESIKIMANGQHNYSHKYQRSPSFVETSVDMEVETPARGEDSEESFECADCTEKLTSVLGLYEHYILHAMGDAFVQVH</sequence>
<feature type="compositionally biased region" description="Low complexity" evidence="6">
    <location>
        <begin position="606"/>
        <end position="616"/>
    </location>
</feature>
<comment type="caution">
    <text evidence="8">The sequence shown here is derived from an EMBL/GenBank/DDBJ whole genome shotgun (WGS) entry which is preliminary data.</text>
</comment>
<protein>
    <submittedName>
        <fullName evidence="8">Zinc finger protein 616</fullName>
    </submittedName>
</protein>
<feature type="compositionally biased region" description="Polar residues" evidence="6">
    <location>
        <begin position="984"/>
        <end position="1006"/>
    </location>
</feature>
<feature type="compositionally biased region" description="Basic residues" evidence="6">
    <location>
        <begin position="1718"/>
        <end position="1731"/>
    </location>
</feature>
<evidence type="ECO:0000256" key="1">
    <source>
        <dbReference type="ARBA" id="ARBA00022723"/>
    </source>
</evidence>
<keyword evidence="1" id="KW-0479">Metal-binding</keyword>
<evidence type="ECO:0000256" key="2">
    <source>
        <dbReference type="ARBA" id="ARBA00022737"/>
    </source>
</evidence>
<keyword evidence="9" id="KW-1185">Reference proteome</keyword>
<feature type="region of interest" description="Disordered" evidence="6">
    <location>
        <begin position="1786"/>
        <end position="1820"/>
    </location>
</feature>
<feature type="compositionally biased region" description="Basic residues" evidence="6">
    <location>
        <begin position="838"/>
        <end position="847"/>
    </location>
</feature>
<feature type="compositionally biased region" description="Basic residues" evidence="6">
    <location>
        <begin position="642"/>
        <end position="652"/>
    </location>
</feature>
<feature type="region of interest" description="Disordered" evidence="6">
    <location>
        <begin position="869"/>
        <end position="956"/>
    </location>
</feature>
<proteinExistence type="predicted"/>
<dbReference type="Proteomes" id="UP000830375">
    <property type="component" value="Unassembled WGS sequence"/>
</dbReference>
<feature type="compositionally biased region" description="Basic and acidic residues" evidence="6">
    <location>
        <begin position="1350"/>
        <end position="1361"/>
    </location>
</feature>
<feature type="compositionally biased region" description="Basic and acidic residues" evidence="6">
    <location>
        <begin position="1520"/>
        <end position="1534"/>
    </location>
</feature>
<feature type="domain" description="C2H2-type" evidence="7">
    <location>
        <begin position="2175"/>
        <end position="2202"/>
    </location>
</feature>
<feature type="domain" description="C2H2-type" evidence="7">
    <location>
        <begin position="2093"/>
        <end position="2120"/>
    </location>
</feature>
<feature type="domain" description="C2H2-type" evidence="7">
    <location>
        <begin position="2231"/>
        <end position="2258"/>
    </location>
</feature>
<evidence type="ECO:0000256" key="4">
    <source>
        <dbReference type="ARBA" id="ARBA00022833"/>
    </source>
</evidence>
<feature type="region of interest" description="Disordered" evidence="6">
    <location>
        <begin position="605"/>
        <end position="653"/>
    </location>
</feature>
<feature type="domain" description="C2H2-type" evidence="7">
    <location>
        <begin position="2314"/>
        <end position="2341"/>
    </location>
</feature>
<feature type="compositionally biased region" description="Basic residues" evidence="6">
    <location>
        <begin position="1536"/>
        <end position="1551"/>
    </location>
</feature>
<dbReference type="SMART" id="SM00355">
    <property type="entry name" value="ZnF_C2H2"/>
    <property type="match status" value="16"/>
</dbReference>
<name>A0ABQ8LQT3_LABRO</name>
<feature type="compositionally biased region" description="Polar residues" evidence="6">
    <location>
        <begin position="2441"/>
        <end position="2450"/>
    </location>
</feature>
<feature type="region of interest" description="Disordered" evidence="6">
    <location>
        <begin position="1649"/>
        <end position="1731"/>
    </location>
</feature>
<feature type="domain" description="C2H2-type" evidence="7">
    <location>
        <begin position="2655"/>
        <end position="2682"/>
    </location>
</feature>
<keyword evidence="2" id="KW-0677">Repeat</keyword>